<reference evidence="4" key="1">
    <citation type="journal article" date="2024" name="Int. J. Syst. Evol. Microbiol.">
        <title>Methylomarinovum tepidoasis sp. nov., a moderately thermophilic methanotroph of the family Methylothermaceae isolated from a deep-sea hydrothermal field.</title>
        <authorList>
            <person name="Hirayama H."/>
            <person name="Takaki Y."/>
            <person name="Abe M."/>
            <person name="Miyazaki M."/>
            <person name="Uematsu K."/>
            <person name="Matsui Y."/>
            <person name="Takai K."/>
        </authorList>
    </citation>
    <scope>NUCLEOTIDE SEQUENCE [LARGE SCALE GENOMIC DNA]</scope>
    <source>
        <strain evidence="4">IN45</strain>
    </source>
</reference>
<feature type="transmembrane region" description="Helical" evidence="1">
    <location>
        <begin position="296"/>
        <end position="318"/>
    </location>
</feature>
<feature type="transmembrane region" description="Helical" evidence="1">
    <location>
        <begin position="118"/>
        <end position="137"/>
    </location>
</feature>
<feature type="transmembrane region" description="Helical" evidence="1">
    <location>
        <begin position="1005"/>
        <end position="1023"/>
    </location>
</feature>
<feature type="domain" description="VanZ-like" evidence="2">
    <location>
        <begin position="23"/>
        <end position="137"/>
    </location>
</feature>
<evidence type="ECO:0000313" key="4">
    <source>
        <dbReference type="Proteomes" id="UP001321450"/>
    </source>
</evidence>
<protein>
    <recommendedName>
        <fullName evidence="2">VanZ-like domain-containing protein</fullName>
    </recommendedName>
</protein>
<dbReference type="Pfam" id="PF04892">
    <property type="entry name" value="VanZ"/>
    <property type="match status" value="1"/>
</dbReference>
<organism evidence="3 4">
    <name type="scientific">Methylomarinovum tepidoasis</name>
    <dbReference type="NCBI Taxonomy" id="2840183"/>
    <lineage>
        <taxon>Bacteria</taxon>
        <taxon>Pseudomonadati</taxon>
        <taxon>Pseudomonadota</taxon>
        <taxon>Gammaproteobacteria</taxon>
        <taxon>Methylococcales</taxon>
        <taxon>Methylothermaceae</taxon>
        <taxon>Methylomarinovum</taxon>
    </lineage>
</organism>
<feature type="transmembrane region" description="Helical" evidence="1">
    <location>
        <begin position="464"/>
        <end position="490"/>
    </location>
</feature>
<sequence>MHPSAEHRRLLRYLWLYLGFVVYGSLIPFQPRPLSLTQALENFQHLAYLQLGPGSRADWIANIVLYIPLAFLACGAFLGLRQVRPRPSPALALIFGGCLGVAVAVEFVQQFFAPRTVSLNDLIAEGLGSLGGILLWWRGRSFLVRLGDAFTRGGRESLQAAAVAYLLAYVALALFPYDIALSPAELGAHLASANVGWLVTPGCGGPLRCGARLGVETVAVAPLGLLLGLLWPAFGLRRLAVAGLLLGAGLELVQLFILSATAQGISLMTRALGLVAGGMLANWLRRQSVDALAHMLNRVLPLLAFPYLFALLLVNAWFTAGRLPFGVGLARLADLHFTPFYYHYYSSEPMAMASLLANLALYVPIGIAVWCRRRARRLPEAGGAGTAAWLAALLALPVETGKLWLAGHHPDPTNLLIAAAAAALAYGATAWLARTVDGRAQAPPSPLPSVATPAPTPLPSGKTLAATAIATAILFTGLAGIPHAGIWVGIVAGYALLLWFQPLAWLFVLPFCLPLLDLAPFEGRLPLEEFDLLVLATLAVVSLRLRQPPRPWPGAAAKWAVALLWLSWLAATARGLRGLDFHEPFGSHSPLNAWLEGKGLLWPLLLLPLLRRIPESESGSARCLVFQAVVAALAVEVLVVIRERFLFVGLTDFDNVFRVTGTFASMQTGGAYLEAFLALALPFLLVGILRHPSPWVRLAGAGLAGLSAYAMLVTFSRGGYAGMAIGFLAVALGARRRWPVAIALAALLALIAAPILSDGFARYRLQRSGQDLTIRWHHWQRALNLMDAGWPARLVGSGFGRYPLNYLLYGDYDRPPGGYLVRREGRQHFLRLLPGESVYLDQRVALAPHTPYRLQARLRVSAAGDALTVPLCEKALLYSFRCHWQRLQPERPSRWEPVTLVLHSGELGDGRRPLKLSLYNAGDHPIDVDDIHLLAPAGNDLLRNGGFERGDTFWLFVTDRDLAWHIHQAGIEVYFAQGWLGLLGAGLLLYAAARRLWPGWREGRPWELACLGGLAGFVTVSLTGSTMDAARGMMLFYFTVLCAIVVKTDPPEARRRSDK</sequence>
<dbReference type="EMBL" id="AP024718">
    <property type="protein sequence ID" value="BCX87747.1"/>
    <property type="molecule type" value="Genomic_DNA"/>
</dbReference>
<dbReference type="InterPro" id="IPR006976">
    <property type="entry name" value="VanZ-like"/>
</dbReference>
<feature type="transmembrane region" description="Helical" evidence="1">
    <location>
        <begin position="12"/>
        <end position="29"/>
    </location>
</feature>
<feature type="transmembrane region" description="Helical" evidence="1">
    <location>
        <begin position="718"/>
        <end position="734"/>
    </location>
</feature>
<keyword evidence="1" id="KW-1133">Transmembrane helix</keyword>
<name>A0AAU9C2Z2_9GAMM</name>
<feature type="transmembrane region" description="Helical" evidence="1">
    <location>
        <begin position="378"/>
        <end position="395"/>
    </location>
</feature>
<gene>
    <name evidence="3" type="ORF">MIN45_P0114</name>
</gene>
<feature type="transmembrane region" description="Helical" evidence="1">
    <location>
        <begin position="741"/>
        <end position="761"/>
    </location>
</feature>
<keyword evidence="4" id="KW-1185">Reference proteome</keyword>
<evidence type="ECO:0000259" key="2">
    <source>
        <dbReference type="Pfam" id="PF04892"/>
    </source>
</evidence>
<evidence type="ECO:0000256" key="1">
    <source>
        <dbReference type="SAM" id="Phobius"/>
    </source>
</evidence>
<keyword evidence="1" id="KW-0472">Membrane</keyword>
<feature type="transmembrane region" description="Helical" evidence="1">
    <location>
        <begin position="974"/>
        <end position="993"/>
    </location>
</feature>
<feature type="transmembrane region" description="Helical" evidence="1">
    <location>
        <begin position="59"/>
        <end position="78"/>
    </location>
</feature>
<feature type="transmembrane region" description="Helical" evidence="1">
    <location>
        <begin position="669"/>
        <end position="688"/>
    </location>
</feature>
<feature type="transmembrane region" description="Helical" evidence="1">
    <location>
        <begin position="496"/>
        <end position="516"/>
    </location>
</feature>
<dbReference type="Proteomes" id="UP001321450">
    <property type="component" value="Chromosome"/>
</dbReference>
<feature type="transmembrane region" description="Helical" evidence="1">
    <location>
        <begin position="90"/>
        <end position="112"/>
    </location>
</feature>
<dbReference type="InterPro" id="IPR051533">
    <property type="entry name" value="WaaL-like"/>
</dbReference>
<feature type="transmembrane region" description="Helical" evidence="1">
    <location>
        <begin position="350"/>
        <end position="371"/>
    </location>
</feature>
<keyword evidence="1" id="KW-0812">Transmembrane</keyword>
<feature type="transmembrane region" description="Helical" evidence="1">
    <location>
        <begin position="213"/>
        <end position="232"/>
    </location>
</feature>
<feature type="transmembrane region" description="Helical" evidence="1">
    <location>
        <begin position="239"/>
        <end position="258"/>
    </location>
</feature>
<feature type="transmembrane region" description="Helical" evidence="1">
    <location>
        <begin position="158"/>
        <end position="177"/>
    </location>
</feature>
<dbReference type="AlphaFoldDB" id="A0AAU9C2Z2"/>
<feature type="transmembrane region" description="Helical" evidence="1">
    <location>
        <begin position="1029"/>
        <end position="1046"/>
    </location>
</feature>
<dbReference type="PANTHER" id="PTHR37422">
    <property type="entry name" value="TEICHURONIC ACID BIOSYNTHESIS PROTEIN TUAE"/>
    <property type="match status" value="1"/>
</dbReference>
<dbReference type="RefSeq" id="WP_286292694.1">
    <property type="nucleotide sequence ID" value="NZ_AP024718.1"/>
</dbReference>
<feature type="transmembrane region" description="Helical" evidence="1">
    <location>
        <begin position="415"/>
        <end position="433"/>
    </location>
</feature>
<feature type="transmembrane region" description="Helical" evidence="1">
    <location>
        <begin position="264"/>
        <end position="284"/>
    </location>
</feature>
<evidence type="ECO:0000313" key="3">
    <source>
        <dbReference type="EMBL" id="BCX87747.1"/>
    </source>
</evidence>
<proteinExistence type="predicted"/>
<dbReference type="KEGG" id="meiy:MIN45_P0114"/>
<dbReference type="PANTHER" id="PTHR37422:SF13">
    <property type="entry name" value="LIPOPOLYSACCHARIDE BIOSYNTHESIS PROTEIN PA4999-RELATED"/>
    <property type="match status" value="1"/>
</dbReference>
<accession>A0AAU9C2Z2</accession>